<protein>
    <submittedName>
        <fullName evidence="2">Uncharacterized protein</fullName>
    </submittedName>
</protein>
<dbReference type="InterPro" id="IPR012337">
    <property type="entry name" value="RNaseH-like_sf"/>
</dbReference>
<feature type="transmembrane region" description="Helical" evidence="1">
    <location>
        <begin position="422"/>
        <end position="444"/>
    </location>
</feature>
<dbReference type="EMBL" id="GG678922">
    <property type="protein sequence ID" value="EER08729.1"/>
    <property type="molecule type" value="Genomic_DNA"/>
</dbReference>
<dbReference type="InterPro" id="IPR036397">
    <property type="entry name" value="RNaseH_sf"/>
</dbReference>
<dbReference type="InterPro" id="IPR043128">
    <property type="entry name" value="Rev_trsase/Diguanyl_cyclase"/>
</dbReference>
<dbReference type="Proteomes" id="UP000007800">
    <property type="component" value="Unassembled WGS sequence"/>
</dbReference>
<dbReference type="GO" id="GO:0003676">
    <property type="term" value="F:nucleic acid binding"/>
    <property type="evidence" value="ECO:0007669"/>
    <property type="project" value="InterPro"/>
</dbReference>
<keyword evidence="3" id="KW-1185">Reference proteome</keyword>
<dbReference type="OrthoDB" id="458022at2759"/>
<dbReference type="SUPFAM" id="SSF56672">
    <property type="entry name" value="DNA/RNA polymerases"/>
    <property type="match status" value="1"/>
</dbReference>
<evidence type="ECO:0000313" key="2">
    <source>
        <dbReference type="EMBL" id="EER08729.1"/>
    </source>
</evidence>
<dbReference type="Gene3D" id="3.10.10.10">
    <property type="entry name" value="HIV Type 1 Reverse Transcriptase, subunit A, domain 1"/>
    <property type="match status" value="1"/>
</dbReference>
<sequence>MVRDIRSGEYFNAGHHTLRVLNCRERLHRPYCLIGRDLIKAWCLVCVGLDSVTLSGRLVYEATPVSTQLPAAPSLATIYLVDDTDPKSLVSLPPVVAPPDPPTQLCNQDKKLALDILQALVAKGWRDLPLSRGYRCRIRELCPVEHLDSPHQTHVGELFLPASTLSTRPSLRNFATPLFKRLSPDLKVAYNSMIEDYVTKKWWVSAPATTTVSPTPAANVFLINGSKRPRLVCDLRACNAALPRASSRNPDLWKVLSIIRLTGPSIIVGADISSAFYAIRISAESGTTHFVLHTALGTFWSTRSLFGTSIGPSSLSGTLGSSVEAVKNCSSVLQSPSVVSVVSNHSDHGDTHTRYPVDLTSNLQYFADDIVCSGFICTIILHLMAILLQVLVFLAFNCQPKKCAILTTEDNRQEAEKTCKQFGLLFPIAEVIGVLGVVFSYTAICGGLPARLCMSCDAASRMAKAMDFLKKDPVLAQRPSKIDIFAVGGKLSFDQGRVHGERRLISDLLKVIIARNFPSSPWHQHCDLTTMPSTEQQAYEAVVLWAREVCESSSSCRHLSPLRSKGQSEVTIIVETDASLYGGATVVRIDDDIILQDVYRFSARQISYSSNRRELLMCLQGIRRAAELISYHRTTLTALTKCSHLFFNVDFLTDNKSSCSWLSNDEAVLKLQSSKILERRAIIRLIDSISEELKVIRQYGRLSLSHLAGATNHYADSASRLLDRPVKTGTTTTRLGELLAAYKKSDNLKPSQLMGSDKGECAGEHCCWAGSISHDEIRLMVNAASAPAMSLREDLPSISHEDLEEQERDLEGDFDSCCCLIEDDDPTGGIAAYDRQPFSMIASITSGSDDFCEDVCRAVDCVLAIRDDLGQNPPAPHPTAEPLIEAIARDSWDVDSVLDRVHILRLVLSVLRSNAQAPNATVLECEWNQAWNQEDVLCAAHSAQFNLVNGKSLHDIKTNKGCSWDVIDPTALSKVLAYRCGLPTGEVVLQPWIPSANVHFIKKVVLSAHRSCRHGCLPTTSSRVKLFHVQSLIRTVKSVINDCVTCKILHSSRTWSVPCGMGDTSAEDMFKLAPYSYATCDVLSLGDHSKLLTVQCRATRHICWKHLDDDGENIDNIIRALKRVKRCVGGLRYLYTDQAGYFRSDKFRVRLLQELRCELRLLPRYSPWAGSNERHHRTALNMLRALLRHDGGRVGNLTPSQRQDIYDEVTLLHNSLPIGVYTLQGAREIPLTSDMLAFGHTRADSFTDVSTLRTMAPWIPYKVARRARNIYLSHMWSIVKKRNSELRPVNKRLGANHDNDPFSVASPVLVYTGVPRKLAPAFTLGHVKERVSTNRVRIIHPNGTTSIENLRNVVPMIQYDRDPPQQDDLPDE</sequence>
<keyword evidence="1" id="KW-0472">Membrane</keyword>
<organism evidence="3">
    <name type="scientific">Perkinsus marinus (strain ATCC 50983 / TXsc)</name>
    <dbReference type="NCBI Taxonomy" id="423536"/>
    <lineage>
        <taxon>Eukaryota</taxon>
        <taxon>Sar</taxon>
        <taxon>Alveolata</taxon>
        <taxon>Perkinsozoa</taxon>
        <taxon>Perkinsea</taxon>
        <taxon>Perkinsida</taxon>
        <taxon>Perkinsidae</taxon>
        <taxon>Perkinsus</taxon>
    </lineage>
</organism>
<keyword evidence="1" id="KW-0812">Transmembrane</keyword>
<feature type="transmembrane region" description="Helical" evidence="1">
    <location>
        <begin position="373"/>
        <end position="396"/>
    </location>
</feature>
<reference evidence="2 3" key="1">
    <citation type="submission" date="2008-07" db="EMBL/GenBank/DDBJ databases">
        <authorList>
            <person name="El-Sayed N."/>
            <person name="Caler E."/>
            <person name="Inman J."/>
            <person name="Amedeo P."/>
            <person name="Hass B."/>
            <person name="Wortman J."/>
        </authorList>
    </citation>
    <scope>NUCLEOTIDE SEQUENCE [LARGE SCALE GENOMIC DNA]</scope>
    <source>
        <strain evidence="3">ATCC 50983 / TXsc</strain>
    </source>
</reference>
<dbReference type="GeneID" id="9042796"/>
<dbReference type="Gene3D" id="3.30.420.10">
    <property type="entry name" value="Ribonuclease H-like superfamily/Ribonuclease H"/>
    <property type="match status" value="1"/>
</dbReference>
<evidence type="ECO:0000256" key="1">
    <source>
        <dbReference type="SAM" id="Phobius"/>
    </source>
</evidence>
<dbReference type="Gene3D" id="3.30.70.270">
    <property type="match status" value="1"/>
</dbReference>
<dbReference type="RefSeq" id="XP_002776913.1">
    <property type="nucleotide sequence ID" value="XM_002776867.1"/>
</dbReference>
<evidence type="ECO:0000313" key="3">
    <source>
        <dbReference type="Proteomes" id="UP000007800"/>
    </source>
</evidence>
<name>C5L400_PERM5</name>
<proteinExistence type="predicted"/>
<dbReference type="SUPFAM" id="SSF53098">
    <property type="entry name" value="Ribonuclease H-like"/>
    <property type="match status" value="1"/>
</dbReference>
<dbReference type="InterPro" id="IPR043502">
    <property type="entry name" value="DNA/RNA_pol_sf"/>
</dbReference>
<accession>C5L400</accession>
<gene>
    <name evidence="2" type="ORF">Pmar_PMAR017788</name>
</gene>
<dbReference type="InParanoid" id="C5L400"/>
<keyword evidence="1" id="KW-1133">Transmembrane helix</keyword>